<accession>A0AAV9LE20</accession>
<proteinExistence type="predicted"/>
<name>A0AAV9LE20_9SOLN</name>
<reference evidence="1 2" key="1">
    <citation type="submission" date="2023-10" db="EMBL/GenBank/DDBJ databases">
        <title>Genome-Wide Identification Analysis in wild type Solanum Pinnatisectum Reveals Some Genes Defensing Phytophthora Infestans.</title>
        <authorList>
            <person name="Sun C."/>
        </authorList>
    </citation>
    <scope>NUCLEOTIDE SEQUENCE [LARGE SCALE GENOMIC DNA]</scope>
    <source>
        <strain evidence="1">LQN</strain>
        <tissue evidence="1">Leaf</tissue>
    </source>
</reference>
<keyword evidence="2" id="KW-1185">Reference proteome</keyword>
<organism evidence="1 2">
    <name type="scientific">Solanum pinnatisectum</name>
    <name type="common">tansyleaf nightshade</name>
    <dbReference type="NCBI Taxonomy" id="50273"/>
    <lineage>
        <taxon>Eukaryota</taxon>
        <taxon>Viridiplantae</taxon>
        <taxon>Streptophyta</taxon>
        <taxon>Embryophyta</taxon>
        <taxon>Tracheophyta</taxon>
        <taxon>Spermatophyta</taxon>
        <taxon>Magnoliopsida</taxon>
        <taxon>eudicotyledons</taxon>
        <taxon>Gunneridae</taxon>
        <taxon>Pentapetalae</taxon>
        <taxon>asterids</taxon>
        <taxon>lamiids</taxon>
        <taxon>Solanales</taxon>
        <taxon>Solanaceae</taxon>
        <taxon>Solanoideae</taxon>
        <taxon>Solaneae</taxon>
        <taxon>Solanum</taxon>
    </lineage>
</organism>
<evidence type="ECO:0000313" key="2">
    <source>
        <dbReference type="Proteomes" id="UP001311915"/>
    </source>
</evidence>
<dbReference type="Proteomes" id="UP001311915">
    <property type="component" value="Unassembled WGS sequence"/>
</dbReference>
<comment type="caution">
    <text evidence="1">The sequence shown here is derived from an EMBL/GenBank/DDBJ whole genome shotgun (WGS) entry which is preliminary data.</text>
</comment>
<dbReference type="AlphaFoldDB" id="A0AAV9LE20"/>
<dbReference type="EMBL" id="JAWPEI010000006">
    <property type="protein sequence ID" value="KAK4723894.1"/>
    <property type="molecule type" value="Genomic_DNA"/>
</dbReference>
<evidence type="ECO:0000313" key="1">
    <source>
        <dbReference type="EMBL" id="KAK4723894.1"/>
    </source>
</evidence>
<protein>
    <submittedName>
        <fullName evidence="1">Uncharacterized protein</fullName>
    </submittedName>
</protein>
<sequence>MVENGIKSGKIVSQAALKATTQVIKNGSRNLGGKKMKEDVANVVSDTQKSSRGPLYQYAPSQSHHYHPMQGIQYSMVPPQYGFYSPHSYPHPTNYPQWHAPIYQHAHPFSQNFLAPYNLRPRQEFRGDQRPRNNFTPVRESYISLFEKLKYLNMINPIPQKYVDPHANDFNPATHCAYHCDALGHNTEYC</sequence>
<gene>
    <name evidence="1" type="ORF">R3W88_026673</name>
</gene>